<dbReference type="InterPro" id="IPR050181">
    <property type="entry name" value="Cold_shock_domain"/>
</dbReference>
<dbReference type="EMBL" id="FPHM01000112">
    <property type="protein sequence ID" value="SFV67785.1"/>
    <property type="molecule type" value="Genomic_DNA"/>
</dbReference>
<dbReference type="PIRSF" id="PIRSF002599">
    <property type="entry name" value="Cold_shock_A"/>
    <property type="match status" value="1"/>
</dbReference>
<dbReference type="GO" id="GO:0003676">
    <property type="term" value="F:nucleic acid binding"/>
    <property type="evidence" value="ECO:0007669"/>
    <property type="project" value="InterPro"/>
</dbReference>
<accession>A0A1W1CPX7</accession>
<dbReference type="PROSITE" id="PS51857">
    <property type="entry name" value="CSD_2"/>
    <property type="match status" value="1"/>
</dbReference>
<comment type="subcellular location">
    <subcellularLocation>
        <location evidence="1">Cytoplasm</location>
    </subcellularLocation>
</comment>
<feature type="domain" description="CSD" evidence="3">
    <location>
        <begin position="4"/>
        <end position="71"/>
    </location>
</feature>
<dbReference type="InterPro" id="IPR002059">
    <property type="entry name" value="CSP_DNA-bd"/>
</dbReference>
<proteinExistence type="predicted"/>
<dbReference type="Gene3D" id="2.40.50.140">
    <property type="entry name" value="Nucleic acid-binding proteins"/>
    <property type="match status" value="1"/>
</dbReference>
<dbReference type="Gene3D" id="6.20.370.130">
    <property type="match status" value="1"/>
</dbReference>
<dbReference type="SMART" id="SM00357">
    <property type="entry name" value="CSP"/>
    <property type="match status" value="1"/>
</dbReference>
<dbReference type="InterPro" id="IPR019844">
    <property type="entry name" value="CSD_CS"/>
</dbReference>
<name>A0A1W1CPX7_9ZZZZ</name>
<reference evidence="4" key="1">
    <citation type="submission" date="2016-10" db="EMBL/GenBank/DDBJ databases">
        <authorList>
            <person name="de Groot N.N."/>
        </authorList>
    </citation>
    <scope>NUCLEOTIDE SEQUENCE</scope>
</reference>
<dbReference type="FunFam" id="2.40.50.140:FF:000006">
    <property type="entry name" value="Cold shock protein CspC"/>
    <property type="match status" value="1"/>
</dbReference>
<dbReference type="GO" id="GO:0005737">
    <property type="term" value="C:cytoplasm"/>
    <property type="evidence" value="ECO:0007669"/>
    <property type="project" value="UniProtKB-SubCell"/>
</dbReference>
<gene>
    <name evidence="4" type="ORF">MNB_SV-13-1566</name>
</gene>
<keyword evidence="2" id="KW-0963">Cytoplasm</keyword>
<evidence type="ECO:0000259" key="3">
    <source>
        <dbReference type="PROSITE" id="PS51857"/>
    </source>
</evidence>
<dbReference type="CDD" id="cd04458">
    <property type="entry name" value="CSP_CDS"/>
    <property type="match status" value="1"/>
</dbReference>
<dbReference type="AlphaFoldDB" id="A0A1W1CPX7"/>
<dbReference type="PROSITE" id="PS00352">
    <property type="entry name" value="CSD_1"/>
    <property type="match status" value="1"/>
</dbReference>
<evidence type="ECO:0000256" key="1">
    <source>
        <dbReference type="ARBA" id="ARBA00004496"/>
    </source>
</evidence>
<organism evidence="4">
    <name type="scientific">hydrothermal vent metagenome</name>
    <dbReference type="NCBI Taxonomy" id="652676"/>
    <lineage>
        <taxon>unclassified sequences</taxon>
        <taxon>metagenomes</taxon>
        <taxon>ecological metagenomes</taxon>
    </lineage>
</organism>
<dbReference type="InterPro" id="IPR011129">
    <property type="entry name" value="CSD"/>
</dbReference>
<dbReference type="PANTHER" id="PTHR11544">
    <property type="entry name" value="COLD SHOCK DOMAIN CONTAINING PROTEINS"/>
    <property type="match status" value="1"/>
</dbReference>
<dbReference type="PRINTS" id="PR00050">
    <property type="entry name" value="COLDSHOCK"/>
</dbReference>
<sequence>MATLVNGTVKWFNDEKGYGFIQQDGGGDDVFVHFRQVQNPSGGRVTLNEGQAVTFEIGEGQKGPQAENVTPC</sequence>
<evidence type="ECO:0000313" key="4">
    <source>
        <dbReference type="EMBL" id="SFV67785.1"/>
    </source>
</evidence>
<dbReference type="InterPro" id="IPR012340">
    <property type="entry name" value="NA-bd_OB-fold"/>
</dbReference>
<dbReference type="SUPFAM" id="SSF50249">
    <property type="entry name" value="Nucleic acid-binding proteins"/>
    <property type="match status" value="1"/>
</dbReference>
<protein>
    <submittedName>
        <fullName evidence="4">Cold shock protein CspA</fullName>
    </submittedName>
</protein>
<evidence type="ECO:0000256" key="2">
    <source>
        <dbReference type="ARBA" id="ARBA00022490"/>
    </source>
</evidence>
<dbReference type="Pfam" id="PF00313">
    <property type="entry name" value="CSD"/>
    <property type="match status" value="1"/>
</dbReference>
<dbReference type="InterPro" id="IPR012156">
    <property type="entry name" value="Cold_shock_CspA"/>
</dbReference>